<dbReference type="OrthoDB" id="5427664at2759"/>
<sequence>MSQPDCSIQSNPDIDGIGIRASLYAQGALTLLIYIISPDNTTFDSWWSTLVTALSLQLAALVLATSTSIQLYHAILVSWLSFPALIMSFAFFGLFYVEGDAPSILLVLTYVHTCIFLAFTIWVWAVAPTFQCAEFVHLVLFGRHVRVTGWIRPIVLTLLGLWSLGVATASIIGALYWLARQPTIYRLSSRIRTFEAVYLIPKKDPKKATTRNERVLGGAIFSFAFLLLGMIMAELMIASHNVVGDGQVWGFGQIAALVLLVTPVFTALRVIRDDYFGRNSKPLEQRPLASLWRHLKQRRRNTKVDNEASKNKPRPPSAASSHWSYELVYAEADEAEGTVASPKSSDIDISNPVDEVNDSDHTTPPSTGTVSRKTTASLRSDSPGYLRNVSVEPQHTTNPATAST</sequence>
<reference evidence="3 4" key="1">
    <citation type="submission" date="2018-11" db="EMBL/GenBank/DDBJ databases">
        <title>Genome assembly of Steccherinum ochraceum LE-BIN_3174, the white-rot fungus of the Steccherinaceae family (The Residual Polyporoid clade, Polyporales, Basidiomycota).</title>
        <authorList>
            <person name="Fedorova T.V."/>
            <person name="Glazunova O.A."/>
            <person name="Landesman E.O."/>
            <person name="Moiseenko K.V."/>
            <person name="Psurtseva N.V."/>
            <person name="Savinova O.S."/>
            <person name="Shakhova N.V."/>
            <person name="Tyazhelova T.V."/>
            <person name="Vasina D.V."/>
        </authorList>
    </citation>
    <scope>NUCLEOTIDE SEQUENCE [LARGE SCALE GENOMIC DNA]</scope>
    <source>
        <strain evidence="3 4">LE-BIN_3174</strain>
    </source>
</reference>
<organism evidence="3 4">
    <name type="scientific">Steccherinum ochraceum</name>
    <dbReference type="NCBI Taxonomy" id="92696"/>
    <lineage>
        <taxon>Eukaryota</taxon>
        <taxon>Fungi</taxon>
        <taxon>Dikarya</taxon>
        <taxon>Basidiomycota</taxon>
        <taxon>Agaricomycotina</taxon>
        <taxon>Agaricomycetes</taxon>
        <taxon>Polyporales</taxon>
        <taxon>Steccherinaceae</taxon>
        <taxon>Steccherinum</taxon>
    </lineage>
</organism>
<feature type="transmembrane region" description="Helical" evidence="2">
    <location>
        <begin position="104"/>
        <end position="130"/>
    </location>
</feature>
<feature type="transmembrane region" description="Helical" evidence="2">
    <location>
        <begin position="150"/>
        <end position="179"/>
    </location>
</feature>
<evidence type="ECO:0000313" key="4">
    <source>
        <dbReference type="Proteomes" id="UP000292702"/>
    </source>
</evidence>
<feature type="region of interest" description="Disordered" evidence="1">
    <location>
        <begin position="299"/>
        <end position="322"/>
    </location>
</feature>
<keyword evidence="4" id="KW-1185">Reference proteome</keyword>
<proteinExistence type="predicted"/>
<dbReference type="Proteomes" id="UP000292702">
    <property type="component" value="Unassembled WGS sequence"/>
</dbReference>
<gene>
    <name evidence="3" type="ORF">EIP91_005522</name>
</gene>
<name>A0A4R0RUM2_9APHY</name>
<evidence type="ECO:0000256" key="2">
    <source>
        <dbReference type="SAM" id="Phobius"/>
    </source>
</evidence>
<dbReference type="EMBL" id="RWJN01000003">
    <property type="protein sequence ID" value="TCD71756.1"/>
    <property type="molecule type" value="Genomic_DNA"/>
</dbReference>
<keyword evidence="2" id="KW-0812">Transmembrane</keyword>
<keyword evidence="2" id="KW-0472">Membrane</keyword>
<evidence type="ECO:0000313" key="3">
    <source>
        <dbReference type="EMBL" id="TCD71756.1"/>
    </source>
</evidence>
<feature type="region of interest" description="Disordered" evidence="1">
    <location>
        <begin position="335"/>
        <end position="404"/>
    </location>
</feature>
<accession>A0A4R0RUM2</accession>
<comment type="caution">
    <text evidence="3">The sequence shown here is derived from an EMBL/GenBank/DDBJ whole genome shotgun (WGS) entry which is preliminary data.</text>
</comment>
<feature type="transmembrane region" description="Helical" evidence="2">
    <location>
        <begin position="47"/>
        <end position="65"/>
    </location>
</feature>
<feature type="compositionally biased region" description="Polar residues" evidence="1">
    <location>
        <begin position="391"/>
        <end position="404"/>
    </location>
</feature>
<feature type="transmembrane region" description="Helical" evidence="2">
    <location>
        <begin position="250"/>
        <end position="271"/>
    </location>
</feature>
<evidence type="ECO:0000256" key="1">
    <source>
        <dbReference type="SAM" id="MobiDB-lite"/>
    </source>
</evidence>
<dbReference type="AlphaFoldDB" id="A0A4R0RUM2"/>
<feature type="transmembrane region" description="Helical" evidence="2">
    <location>
        <begin position="71"/>
        <end position="97"/>
    </location>
</feature>
<feature type="transmembrane region" description="Helical" evidence="2">
    <location>
        <begin position="215"/>
        <end position="238"/>
    </location>
</feature>
<feature type="compositionally biased region" description="Polar residues" evidence="1">
    <location>
        <begin position="362"/>
        <end position="380"/>
    </location>
</feature>
<feature type="transmembrane region" description="Helical" evidence="2">
    <location>
        <begin position="17"/>
        <end position="35"/>
    </location>
</feature>
<keyword evidence="2" id="KW-1133">Transmembrane helix</keyword>
<protein>
    <submittedName>
        <fullName evidence="3">Uncharacterized protein</fullName>
    </submittedName>
</protein>